<gene>
    <name evidence="1" type="ORF">S03H2_72004</name>
</gene>
<proteinExistence type="predicted"/>
<protein>
    <submittedName>
        <fullName evidence="1">Uncharacterized protein</fullName>
    </submittedName>
</protein>
<evidence type="ECO:0000313" key="1">
    <source>
        <dbReference type="EMBL" id="GAH96439.1"/>
    </source>
</evidence>
<comment type="caution">
    <text evidence="1">The sequence shown here is derived from an EMBL/GenBank/DDBJ whole genome shotgun (WGS) entry which is preliminary data.</text>
</comment>
<feature type="non-terminal residue" evidence="1">
    <location>
        <position position="1"/>
    </location>
</feature>
<dbReference type="AlphaFoldDB" id="X1L1X6"/>
<sequence length="41" mass="4625">IKGEQNNIECTDDIIRLTDRVELVQGDAAISLSVYITQSFR</sequence>
<name>X1L1X6_9ZZZZ</name>
<dbReference type="EMBL" id="BARU01048450">
    <property type="protein sequence ID" value="GAH96439.1"/>
    <property type="molecule type" value="Genomic_DNA"/>
</dbReference>
<organism evidence="1">
    <name type="scientific">marine sediment metagenome</name>
    <dbReference type="NCBI Taxonomy" id="412755"/>
    <lineage>
        <taxon>unclassified sequences</taxon>
        <taxon>metagenomes</taxon>
        <taxon>ecological metagenomes</taxon>
    </lineage>
</organism>
<accession>X1L1X6</accession>
<reference evidence="1" key="1">
    <citation type="journal article" date="2014" name="Front. Microbiol.">
        <title>High frequency of phylogenetically diverse reductive dehalogenase-homologous genes in deep subseafloor sedimentary metagenomes.</title>
        <authorList>
            <person name="Kawai M."/>
            <person name="Futagami T."/>
            <person name="Toyoda A."/>
            <person name="Takaki Y."/>
            <person name="Nishi S."/>
            <person name="Hori S."/>
            <person name="Arai W."/>
            <person name="Tsubouchi T."/>
            <person name="Morono Y."/>
            <person name="Uchiyama I."/>
            <person name="Ito T."/>
            <person name="Fujiyama A."/>
            <person name="Inagaki F."/>
            <person name="Takami H."/>
        </authorList>
    </citation>
    <scope>NUCLEOTIDE SEQUENCE</scope>
    <source>
        <strain evidence="1">Expedition CK06-06</strain>
    </source>
</reference>